<organism evidence="2 3">
    <name type="scientific">Paramagnetospirillum kuznetsovii</name>
    <dbReference type="NCBI Taxonomy" id="2053833"/>
    <lineage>
        <taxon>Bacteria</taxon>
        <taxon>Pseudomonadati</taxon>
        <taxon>Pseudomonadota</taxon>
        <taxon>Alphaproteobacteria</taxon>
        <taxon>Rhodospirillales</taxon>
        <taxon>Magnetospirillaceae</taxon>
        <taxon>Paramagnetospirillum</taxon>
    </lineage>
</organism>
<keyword evidence="3" id="KW-1185">Reference proteome</keyword>
<protein>
    <submittedName>
        <fullName evidence="2">Uncharacterized protein</fullName>
    </submittedName>
</protein>
<reference evidence="2 3" key="1">
    <citation type="submission" date="2017-11" db="EMBL/GenBank/DDBJ databases">
        <title>Draft genome sequence of magnetotactic bacterium Magnetospirillum kuznetsovii LBB-42.</title>
        <authorList>
            <person name="Grouzdev D.S."/>
            <person name="Rysina M.S."/>
            <person name="Baslerov R.V."/>
            <person name="Koziaeva V."/>
        </authorList>
    </citation>
    <scope>NUCLEOTIDE SEQUENCE [LARGE SCALE GENOMIC DNA]</scope>
    <source>
        <strain evidence="2 3">LBB-42</strain>
    </source>
</reference>
<feature type="transmembrane region" description="Helical" evidence="1">
    <location>
        <begin position="6"/>
        <end position="27"/>
    </location>
</feature>
<name>A0A364NZ03_9PROT</name>
<proteinExistence type="predicted"/>
<dbReference type="EMBL" id="PGTO01000005">
    <property type="protein sequence ID" value="RAU22302.1"/>
    <property type="molecule type" value="Genomic_DNA"/>
</dbReference>
<keyword evidence="1" id="KW-0812">Transmembrane</keyword>
<dbReference type="OrthoDB" id="7360110at2"/>
<evidence type="ECO:0000313" key="2">
    <source>
        <dbReference type="EMBL" id="RAU22302.1"/>
    </source>
</evidence>
<keyword evidence="1" id="KW-0472">Membrane</keyword>
<evidence type="ECO:0000256" key="1">
    <source>
        <dbReference type="SAM" id="Phobius"/>
    </source>
</evidence>
<keyword evidence="1" id="KW-1133">Transmembrane helix</keyword>
<sequence>MKAIKGLVVFLGLLLVAGLGLMAYGLFVKKAQNKGMAAAPAATSTTADFGAVSLPVPQGSRIEQMIAAGERVVIRLSGQGPERILVIDPASGRMVGSFMLTPEPAVR</sequence>
<dbReference type="RefSeq" id="WP_112143970.1">
    <property type="nucleotide sequence ID" value="NZ_PGTO01000005.1"/>
</dbReference>
<dbReference type="Proteomes" id="UP000251075">
    <property type="component" value="Unassembled WGS sequence"/>
</dbReference>
<comment type="caution">
    <text evidence="2">The sequence shown here is derived from an EMBL/GenBank/DDBJ whole genome shotgun (WGS) entry which is preliminary data.</text>
</comment>
<evidence type="ECO:0000313" key="3">
    <source>
        <dbReference type="Proteomes" id="UP000251075"/>
    </source>
</evidence>
<gene>
    <name evidence="2" type="ORF">CU669_09270</name>
</gene>
<dbReference type="AlphaFoldDB" id="A0A364NZ03"/>
<accession>A0A364NZ03</accession>